<protein>
    <recommendedName>
        <fullName evidence="8">Beta-xylanase</fullName>
        <ecNumber evidence="8">3.2.1.8</ecNumber>
    </recommendedName>
</protein>
<dbReference type="EC" id="3.2.1.8" evidence="8"/>
<dbReference type="InterPro" id="IPR023296">
    <property type="entry name" value="Glyco_hydro_beta-prop_sf"/>
</dbReference>
<evidence type="ECO:0000256" key="5">
    <source>
        <dbReference type="ARBA" id="ARBA00023326"/>
    </source>
</evidence>
<comment type="similarity">
    <text evidence="8">Belongs to the glycosyl hydrolase 10 (cellulase F) family.</text>
</comment>
<keyword evidence="3 8" id="KW-0119">Carbohydrate metabolism</keyword>
<evidence type="ECO:0000256" key="3">
    <source>
        <dbReference type="ARBA" id="ARBA00023277"/>
    </source>
</evidence>
<dbReference type="PROSITE" id="PS51760">
    <property type="entry name" value="GH10_2"/>
    <property type="match status" value="1"/>
</dbReference>
<dbReference type="AlphaFoldDB" id="A0A0P0FV06"/>
<dbReference type="InterPro" id="IPR017853">
    <property type="entry name" value="GH"/>
</dbReference>
<dbReference type="Pfam" id="PF17851">
    <property type="entry name" value="GH43_C2"/>
    <property type="match status" value="1"/>
</dbReference>
<dbReference type="SUPFAM" id="SSF51445">
    <property type="entry name" value="(Trans)glycosidases"/>
    <property type="match status" value="1"/>
</dbReference>
<gene>
    <name evidence="10" type="primary">xylI_2</name>
    <name evidence="10" type="ORF">BcellWH2_04319</name>
</gene>
<dbReference type="Proteomes" id="UP000061809">
    <property type="component" value="Chromosome"/>
</dbReference>
<feature type="active site" description="Proton acceptor" evidence="6">
    <location>
        <position position="439"/>
    </location>
</feature>
<dbReference type="Pfam" id="PF00331">
    <property type="entry name" value="Glyco_hydro_10"/>
    <property type="match status" value="1"/>
</dbReference>
<evidence type="ECO:0000256" key="6">
    <source>
        <dbReference type="PIRSR" id="PIRSR606710-1"/>
    </source>
</evidence>
<comment type="similarity">
    <text evidence="1">Belongs to the glycosyl hydrolase 43 family.</text>
</comment>
<dbReference type="PRINTS" id="PR00134">
    <property type="entry name" value="GLHYDRLASE10"/>
</dbReference>
<feature type="site" description="Important for catalytic activity, responsible for pKa modulation of the active site Glu and correct orientation of both the proton donor and substrate" evidence="7">
    <location>
        <position position="550"/>
    </location>
</feature>
<dbReference type="GO" id="GO:0045493">
    <property type="term" value="P:xylan catabolic process"/>
    <property type="evidence" value="ECO:0007669"/>
    <property type="project" value="UniProtKB-KW"/>
</dbReference>
<evidence type="ECO:0000256" key="4">
    <source>
        <dbReference type="ARBA" id="ARBA00023295"/>
    </source>
</evidence>
<dbReference type="Pfam" id="PF04616">
    <property type="entry name" value="Glyco_hydro_43"/>
    <property type="match status" value="1"/>
</dbReference>
<dbReference type="GO" id="GO:0031176">
    <property type="term" value="F:endo-1,4-beta-xylanase activity"/>
    <property type="evidence" value="ECO:0007669"/>
    <property type="project" value="UniProtKB-EC"/>
</dbReference>
<keyword evidence="4 8" id="KW-0326">Glycosidase</keyword>
<reference evidence="10 11" key="1">
    <citation type="journal article" date="2015" name="Science">
        <title>Genetic determinants of in vivo fitness and diet responsiveness in multiple human gut Bacteroides.</title>
        <authorList>
            <person name="Wu M."/>
            <person name="McNulty N.P."/>
            <person name="Rodionov D.A."/>
            <person name="Khoroshkin M.S."/>
            <person name="Griffin N.W."/>
            <person name="Cheng J."/>
            <person name="Latreille P."/>
            <person name="Kerstetter R.A."/>
            <person name="Terrapon N."/>
            <person name="Henrissat B."/>
            <person name="Osterman A.L."/>
            <person name="Gordon J.I."/>
        </authorList>
    </citation>
    <scope>NUCLEOTIDE SEQUENCE [LARGE SCALE GENOMIC DNA]</scope>
    <source>
        <strain evidence="10 11">WH2</strain>
    </source>
</reference>
<sequence>MSICVICGEFIHNPKIKSKSLQQPNHTNYSMKLKYLALSVCAAALMSCNSDKPVAADPTLTNILGDKFLVGVAINSEQAAGRDTSAVDVVRRHFNSIVAENCMKSEVIHPEEDRYDFSLADEFVKFGEDNGMFIIGHCLVWHSQLSPWFCVNAEGKNVSPEVLKERLKSHIHTIVGRYKGRIKGWDVVNEAIEGDGSYRKSKFYEILGEEYIPLAFQYAHEADPEAELYYNDYGMHEPGRRDAVVRMVNSLKEKGLRIDAIGMQGHMGLDYPSIGEYETSLLAFASTGAKVMITEWDMSALPTVNRGANIADKVAFEKALNPYPEALPDSVSNLWNARMKSFMELFIKHSDVITRVTAWGVSDGDSWKNDWPVPGRREYPLLFDRNYQPKPFLKEILEPKKAVFDEFTYTVAPKDTDKATDQVTTPGTLNPVLPGCYPDPSICRVGNDYYMVNSSFAFYPGVPIWHSTDLTNWEQLGYVLNRPSQLPMYDGLRISGGIYAPDIKYNPHNGLFYLITTAVDGGGNFFVTTDDPKKGNWSDPTFLPEVGGIDPGFLFDEDGKAYIVNNDGPAGKPEYDGHRAIWIREFDWKNGCTVGKQKMIIDGGVDKTQHPSWIEGPHLYHINGTYYLMAAEGGTGPNHSEVIFTSASPFGPFKPCAINPILTQRGLPGDRPNPVTCVGHADLVETPDGDWYAVFLGVRPYRNGHDVMGRETFMLPVTWKENQPIILPEGDVITYTADRSYGPAPLWTANGLAKEAFFIRTPLVPCYDINSKGQLEMTASSTDLNQKRQPAAIGRWINNWTFTAQTGLDFVPQQPKDFAGIICFHDDNCYIRFGKTLDQDGKPVMLLETYSHGRLCSQANSPLTRTDGKVYLKVEGDNAVNYTFSYSTSPKGNWTQVGDPASADLISTQTAGGFTGTMVGIYATGGY</sequence>
<dbReference type="SUPFAM" id="SSF75005">
    <property type="entry name" value="Arabinanase/levansucrase/invertase"/>
    <property type="match status" value="1"/>
</dbReference>
<keyword evidence="10" id="KW-0858">Xylan degradation</keyword>
<dbReference type="EMBL" id="CP012801">
    <property type="protein sequence ID" value="ALJ61536.1"/>
    <property type="molecule type" value="Genomic_DNA"/>
</dbReference>
<dbReference type="InterPro" id="IPR013320">
    <property type="entry name" value="ConA-like_dom_sf"/>
</dbReference>
<proteinExistence type="inferred from homology"/>
<dbReference type="KEGG" id="bcel:BcellWH2_04319"/>
<evidence type="ECO:0000256" key="7">
    <source>
        <dbReference type="PIRSR" id="PIRSR606710-2"/>
    </source>
</evidence>
<dbReference type="PANTHER" id="PTHR42812">
    <property type="entry name" value="BETA-XYLOSIDASE"/>
    <property type="match status" value="1"/>
</dbReference>
<organism evidence="10 11">
    <name type="scientific">Bacteroides cellulosilyticus</name>
    <dbReference type="NCBI Taxonomy" id="246787"/>
    <lineage>
        <taxon>Bacteria</taxon>
        <taxon>Pseudomonadati</taxon>
        <taxon>Bacteroidota</taxon>
        <taxon>Bacteroidia</taxon>
        <taxon>Bacteroidales</taxon>
        <taxon>Bacteroidaceae</taxon>
        <taxon>Bacteroides</taxon>
    </lineage>
</organism>
<keyword evidence="5 8" id="KW-0624">Polysaccharide degradation</keyword>
<dbReference type="InterPro" id="IPR041542">
    <property type="entry name" value="GH43_C2"/>
</dbReference>
<dbReference type="SMART" id="SM00633">
    <property type="entry name" value="Glyco_10"/>
    <property type="match status" value="1"/>
</dbReference>
<feature type="domain" description="GH10" evidence="9">
    <location>
        <begin position="54"/>
        <end position="399"/>
    </location>
</feature>
<evidence type="ECO:0000259" key="9">
    <source>
        <dbReference type="PROSITE" id="PS51760"/>
    </source>
</evidence>
<evidence type="ECO:0000313" key="10">
    <source>
        <dbReference type="EMBL" id="ALJ61536.1"/>
    </source>
</evidence>
<dbReference type="Gene3D" id="3.20.20.80">
    <property type="entry name" value="Glycosidases"/>
    <property type="match status" value="1"/>
</dbReference>
<dbReference type="Gene3D" id="2.115.10.20">
    <property type="entry name" value="Glycosyl hydrolase domain, family 43"/>
    <property type="match status" value="1"/>
</dbReference>
<keyword evidence="2 8" id="KW-0378">Hydrolase</keyword>
<comment type="catalytic activity">
    <reaction evidence="8">
        <text>Endohydrolysis of (1-&gt;4)-beta-D-xylosidic linkages in xylans.</text>
        <dbReference type="EC" id="3.2.1.8"/>
    </reaction>
</comment>
<dbReference type="InterPro" id="IPR001000">
    <property type="entry name" value="GH10_dom"/>
</dbReference>
<dbReference type="PATRIC" id="fig|246787.4.peg.4462"/>
<dbReference type="InterPro" id="IPR006710">
    <property type="entry name" value="Glyco_hydro_43"/>
</dbReference>
<accession>A0A0P0FV06</accession>
<dbReference type="InterPro" id="IPR051795">
    <property type="entry name" value="Glycosyl_Hydrlase_43"/>
</dbReference>
<dbReference type="CDD" id="cd18617">
    <property type="entry name" value="GH43_XynB-like"/>
    <property type="match status" value="1"/>
</dbReference>
<name>A0A0P0FV06_9BACE</name>
<dbReference type="PANTHER" id="PTHR42812:SF12">
    <property type="entry name" value="BETA-XYLOSIDASE-RELATED"/>
    <property type="match status" value="1"/>
</dbReference>
<dbReference type="Gene3D" id="2.60.120.200">
    <property type="match status" value="1"/>
</dbReference>
<evidence type="ECO:0000256" key="8">
    <source>
        <dbReference type="RuleBase" id="RU361174"/>
    </source>
</evidence>
<evidence type="ECO:0000256" key="2">
    <source>
        <dbReference type="ARBA" id="ARBA00022801"/>
    </source>
</evidence>
<dbReference type="SUPFAM" id="SSF49899">
    <property type="entry name" value="Concanavalin A-like lectins/glucanases"/>
    <property type="match status" value="1"/>
</dbReference>
<feature type="active site" description="Proton donor" evidence="6">
    <location>
        <position position="615"/>
    </location>
</feature>
<evidence type="ECO:0000256" key="1">
    <source>
        <dbReference type="ARBA" id="ARBA00009865"/>
    </source>
</evidence>
<evidence type="ECO:0000313" key="11">
    <source>
        <dbReference type="Proteomes" id="UP000061809"/>
    </source>
</evidence>